<dbReference type="EMBL" id="MOOB01000041">
    <property type="protein sequence ID" value="OQE81409.1"/>
    <property type="molecule type" value="Genomic_DNA"/>
</dbReference>
<dbReference type="AlphaFoldDB" id="A0A1V6Y211"/>
<proteinExistence type="predicted"/>
<comment type="caution">
    <text evidence="1">The sequence shown here is derived from an EMBL/GenBank/DDBJ whole genome shotgun (WGS) entry which is preliminary data.</text>
</comment>
<accession>A0A1V6Y211</accession>
<name>A0A1V6Y211_PENNA</name>
<dbReference type="Proteomes" id="UP000191691">
    <property type="component" value="Unassembled WGS sequence"/>
</dbReference>
<evidence type="ECO:0000313" key="1">
    <source>
        <dbReference type="EMBL" id="OQE81409.1"/>
    </source>
</evidence>
<evidence type="ECO:0000313" key="2">
    <source>
        <dbReference type="Proteomes" id="UP000191691"/>
    </source>
</evidence>
<reference evidence="2" key="1">
    <citation type="journal article" date="2017" name="Nat. Microbiol.">
        <title>Global analysis of biosynthetic gene clusters reveals vast potential of secondary metabolite production in Penicillium species.</title>
        <authorList>
            <person name="Nielsen J.C."/>
            <person name="Grijseels S."/>
            <person name="Prigent S."/>
            <person name="Ji B."/>
            <person name="Dainat J."/>
            <person name="Nielsen K.F."/>
            <person name="Frisvad J.C."/>
            <person name="Workman M."/>
            <person name="Nielsen J."/>
        </authorList>
    </citation>
    <scope>NUCLEOTIDE SEQUENCE [LARGE SCALE GENOMIC DNA]</scope>
    <source>
        <strain evidence="2">IBT 13039</strain>
    </source>
</reference>
<protein>
    <submittedName>
        <fullName evidence="1">Uncharacterized protein</fullName>
    </submittedName>
</protein>
<keyword evidence="2" id="KW-1185">Reference proteome</keyword>
<dbReference type="OMA" id="AQSEIPH"/>
<organism evidence="1 2">
    <name type="scientific">Penicillium nalgiovense</name>
    <dbReference type="NCBI Taxonomy" id="60175"/>
    <lineage>
        <taxon>Eukaryota</taxon>
        <taxon>Fungi</taxon>
        <taxon>Dikarya</taxon>
        <taxon>Ascomycota</taxon>
        <taxon>Pezizomycotina</taxon>
        <taxon>Eurotiomycetes</taxon>
        <taxon>Eurotiomycetidae</taxon>
        <taxon>Eurotiales</taxon>
        <taxon>Aspergillaceae</taxon>
        <taxon>Penicillium</taxon>
    </lineage>
</organism>
<gene>
    <name evidence="1" type="ORF">PENNAL_c0041G07140</name>
</gene>
<sequence length="150" mass="16128">MSSLPIVLCALDAGIGKPASELLLPEFEVIHFIQSMSAAQSEIPHLLAGRDPQSPHVNDVGTKNYSRPARAIIFGRGFDLEDIDALRVLRENVAGISQDPVLWIAGDPSRKPPPGAVLPPNIHQLVAGIARKLLGEWVEAGAARNEVVLY</sequence>